<comment type="caution">
    <text evidence="6">The sequence shown here is derived from an EMBL/GenBank/DDBJ whole genome shotgun (WGS) entry which is preliminary data.</text>
</comment>
<protein>
    <recommendedName>
        <fullName evidence="5">Fe2OG dioxygenase domain-containing protein</fullName>
    </recommendedName>
</protein>
<dbReference type="InterPro" id="IPR027443">
    <property type="entry name" value="IPNS-like_sf"/>
</dbReference>
<keyword evidence="2" id="KW-0847">Vitamin C</keyword>
<name>A0AAW2BY36_9ROSI</name>
<gene>
    <name evidence="6" type="ORF">SO802_025232</name>
</gene>
<dbReference type="AlphaFoldDB" id="A0AAW2BY36"/>
<evidence type="ECO:0000259" key="5">
    <source>
        <dbReference type="PROSITE" id="PS51471"/>
    </source>
</evidence>
<dbReference type="Proteomes" id="UP001459277">
    <property type="component" value="Unassembled WGS sequence"/>
</dbReference>
<sequence length="159" mass="17632">MAAAADHATPTYDRMKEVKDQNSTNPRLVSRASLNLASPRYPNQVGGLQVKHGDEWVDVEPIPGALTVNIGDLIQIISNDNYVSVEHRVLAKASKEPRISVVAFFNVGTQADSDYFGPLPELLSPEKPALYRKFTVPEFFESFFSKGLDSKSIIQKVRL</sequence>
<reference evidence="6 7" key="1">
    <citation type="submission" date="2024-01" db="EMBL/GenBank/DDBJ databases">
        <title>A telomere-to-telomere, gap-free genome of sweet tea (Lithocarpus litseifolius).</title>
        <authorList>
            <person name="Zhou J."/>
        </authorList>
    </citation>
    <scope>NUCLEOTIDE SEQUENCE [LARGE SCALE GENOMIC DNA]</scope>
    <source>
        <strain evidence="6">Zhou-2022a</strain>
        <tissue evidence="6">Leaf</tissue>
    </source>
</reference>
<dbReference type="PANTHER" id="PTHR47991">
    <property type="entry name" value="OXOGLUTARATE/IRON-DEPENDENT DIOXYGENASE"/>
    <property type="match status" value="1"/>
</dbReference>
<dbReference type="EMBL" id="JAZDWU010000009">
    <property type="protein sequence ID" value="KAK9990247.1"/>
    <property type="molecule type" value="Genomic_DNA"/>
</dbReference>
<evidence type="ECO:0000256" key="2">
    <source>
        <dbReference type="ARBA" id="ARBA00022896"/>
    </source>
</evidence>
<keyword evidence="7" id="KW-1185">Reference proteome</keyword>
<dbReference type="Pfam" id="PF03171">
    <property type="entry name" value="2OG-FeII_Oxy"/>
    <property type="match status" value="1"/>
</dbReference>
<dbReference type="InterPro" id="IPR005123">
    <property type="entry name" value="Oxoglu/Fe-dep_dioxygenase_dom"/>
</dbReference>
<organism evidence="6 7">
    <name type="scientific">Lithocarpus litseifolius</name>
    <dbReference type="NCBI Taxonomy" id="425828"/>
    <lineage>
        <taxon>Eukaryota</taxon>
        <taxon>Viridiplantae</taxon>
        <taxon>Streptophyta</taxon>
        <taxon>Embryophyta</taxon>
        <taxon>Tracheophyta</taxon>
        <taxon>Spermatophyta</taxon>
        <taxon>Magnoliopsida</taxon>
        <taxon>eudicotyledons</taxon>
        <taxon>Gunneridae</taxon>
        <taxon>Pentapetalae</taxon>
        <taxon>rosids</taxon>
        <taxon>fabids</taxon>
        <taxon>Fagales</taxon>
        <taxon>Fagaceae</taxon>
        <taxon>Lithocarpus</taxon>
    </lineage>
</organism>
<feature type="region of interest" description="Disordered" evidence="4">
    <location>
        <begin position="1"/>
        <end position="27"/>
    </location>
</feature>
<accession>A0AAW2BY36</accession>
<evidence type="ECO:0000256" key="3">
    <source>
        <dbReference type="ARBA" id="ARBA00023004"/>
    </source>
</evidence>
<evidence type="ECO:0000313" key="7">
    <source>
        <dbReference type="Proteomes" id="UP001459277"/>
    </source>
</evidence>
<dbReference type="InterPro" id="IPR044861">
    <property type="entry name" value="IPNS-like_FE2OG_OXY"/>
</dbReference>
<evidence type="ECO:0000256" key="1">
    <source>
        <dbReference type="ARBA" id="ARBA00022723"/>
    </source>
</evidence>
<keyword evidence="1" id="KW-0479">Metal-binding</keyword>
<dbReference type="GO" id="GO:0046872">
    <property type="term" value="F:metal ion binding"/>
    <property type="evidence" value="ECO:0007669"/>
    <property type="project" value="UniProtKB-KW"/>
</dbReference>
<dbReference type="InterPro" id="IPR050295">
    <property type="entry name" value="Plant_2OG-oxidoreductases"/>
</dbReference>
<feature type="domain" description="Fe2OG dioxygenase" evidence="5">
    <location>
        <begin position="1"/>
        <end position="108"/>
    </location>
</feature>
<dbReference type="Gene3D" id="2.60.120.330">
    <property type="entry name" value="B-lactam Antibiotic, Isopenicillin N Synthase, Chain"/>
    <property type="match status" value="1"/>
</dbReference>
<dbReference type="SUPFAM" id="SSF51197">
    <property type="entry name" value="Clavaminate synthase-like"/>
    <property type="match status" value="1"/>
</dbReference>
<dbReference type="GO" id="GO:0031418">
    <property type="term" value="F:L-ascorbic acid binding"/>
    <property type="evidence" value="ECO:0007669"/>
    <property type="project" value="UniProtKB-KW"/>
</dbReference>
<proteinExistence type="predicted"/>
<dbReference type="PROSITE" id="PS51471">
    <property type="entry name" value="FE2OG_OXY"/>
    <property type="match status" value="1"/>
</dbReference>
<evidence type="ECO:0000256" key="4">
    <source>
        <dbReference type="SAM" id="MobiDB-lite"/>
    </source>
</evidence>
<keyword evidence="3" id="KW-0408">Iron</keyword>
<evidence type="ECO:0000313" key="6">
    <source>
        <dbReference type="EMBL" id="KAK9990247.1"/>
    </source>
</evidence>